<accession>A0ABY6U8Y8</accession>
<evidence type="ECO:0000313" key="3">
    <source>
        <dbReference type="EMBL" id="VUC26517.1"/>
    </source>
</evidence>
<dbReference type="Proteomes" id="UP000766486">
    <property type="component" value="Unassembled WGS sequence"/>
</dbReference>
<dbReference type="InterPro" id="IPR007219">
    <property type="entry name" value="XnlR_reg_dom"/>
</dbReference>
<sequence length="448" mass="50833">MAAKLKGRSIRSRSCAKGWILNPERDETVPIYEIQDRIVLIQCVLLMGFWYCDTVDRNGPWHWTGVAISLCQTAGLHRQPDSRTISGSHGRYLLWRHLWWACVHRDALYSMGLGRPMRINLDDCDLELPDAGDYCALLAGIPENLQKKYLPHATEELSRLWVELLRLTVVQAQILSTHYRAKPTCYVDKTSYLQIESQISASYNVLTPLKSTAHDIVYYHVCHLELFAKSMLVVLYRPYLLDPTPLNQVSSLMRRKAQTAATGFNQVLSSLIAADMIRCCQSMVCVALVPPMQVHLLDSTSNLRLVQSMGVNNLELCMLVVKEIRNTWFGAEVVHRMFRQARFLIEKRISHQRDEDSHNIDTGEVEATTEVLPDDTEAAGEADPLFDFRSPYTGLEGFFTRDEYLMSASSLLCSKANVWPSFGMFEVDFELTSILPTEAVFRESAGTG</sequence>
<proteinExistence type="predicted"/>
<dbReference type="EMBL" id="CABFNS010000750">
    <property type="protein sequence ID" value="VUC26517.1"/>
    <property type="molecule type" value="Genomic_DNA"/>
</dbReference>
<dbReference type="InterPro" id="IPR052761">
    <property type="entry name" value="Fungal_Detox/Toxin_TFs"/>
</dbReference>
<evidence type="ECO:0000259" key="2">
    <source>
        <dbReference type="SMART" id="SM00906"/>
    </source>
</evidence>
<dbReference type="PANTHER" id="PTHR47425">
    <property type="entry name" value="FARB-RELATED"/>
    <property type="match status" value="1"/>
</dbReference>
<dbReference type="PANTHER" id="PTHR47425:SF3">
    <property type="entry name" value="ZN(II)2CYS6 TRANSCRIPTION FACTOR (EUROFUNG)"/>
    <property type="match status" value="1"/>
</dbReference>
<keyword evidence="1" id="KW-0539">Nucleus</keyword>
<protein>
    <recommendedName>
        <fullName evidence="2">Xylanolytic transcriptional activator regulatory domain-containing protein</fullName>
    </recommendedName>
</protein>
<name>A0ABY6U8Y8_BIOOC</name>
<gene>
    <name evidence="3" type="ORF">CLO192961_LOCUS190684</name>
</gene>
<evidence type="ECO:0000313" key="4">
    <source>
        <dbReference type="Proteomes" id="UP000766486"/>
    </source>
</evidence>
<keyword evidence="4" id="KW-1185">Reference proteome</keyword>
<reference evidence="3 4" key="1">
    <citation type="submission" date="2019-06" db="EMBL/GenBank/DDBJ databases">
        <authorList>
            <person name="Broberg M."/>
        </authorList>
    </citation>
    <scope>NUCLEOTIDE SEQUENCE [LARGE SCALE GENOMIC DNA]</scope>
</reference>
<dbReference type="CDD" id="cd12148">
    <property type="entry name" value="fungal_TF_MHR"/>
    <property type="match status" value="1"/>
</dbReference>
<dbReference type="SMART" id="SM00906">
    <property type="entry name" value="Fungal_trans"/>
    <property type="match status" value="1"/>
</dbReference>
<dbReference type="Pfam" id="PF04082">
    <property type="entry name" value="Fungal_trans"/>
    <property type="match status" value="1"/>
</dbReference>
<comment type="caution">
    <text evidence="3">The sequence shown here is derived from an EMBL/GenBank/DDBJ whole genome shotgun (WGS) entry which is preliminary data.</text>
</comment>
<evidence type="ECO:0000256" key="1">
    <source>
        <dbReference type="ARBA" id="ARBA00023242"/>
    </source>
</evidence>
<feature type="domain" description="Xylanolytic transcriptional activator regulatory" evidence="2">
    <location>
        <begin position="60"/>
        <end position="135"/>
    </location>
</feature>
<organism evidence="3 4">
    <name type="scientific">Bionectria ochroleuca</name>
    <name type="common">Gliocladium roseum</name>
    <dbReference type="NCBI Taxonomy" id="29856"/>
    <lineage>
        <taxon>Eukaryota</taxon>
        <taxon>Fungi</taxon>
        <taxon>Dikarya</taxon>
        <taxon>Ascomycota</taxon>
        <taxon>Pezizomycotina</taxon>
        <taxon>Sordariomycetes</taxon>
        <taxon>Hypocreomycetidae</taxon>
        <taxon>Hypocreales</taxon>
        <taxon>Bionectriaceae</taxon>
        <taxon>Clonostachys</taxon>
    </lineage>
</organism>